<sequence length="322" mass="35376">MVPGLAATVKKKLKRAFCEPGNIQDNGLLSFVKHVLFSLFPDGEGFLVTRKPDFGGDTTYATYEELEVAFAKEEVHPGDLKEAVERYINRLLDPIRKTFESPELKDPAKFHLHSTVPSTASTVNDERDAEEKRCGGLEEAYPVPGKAKNASKAPQAEVEDGPHRLDMRVGRVVDVKKHPDADTLYVESIDVGEPTPRTIVSGLANFVPLEEMQNRLVVVLCNLKAAKMRGVESRGMVLCTSNADHTDVEPLCVPATSQPGDRVTVEGFSGQPDEQLNPKKKVWERLQTDLKTNAAGEATWQDNVLTTPAGRVTSRLTCATIK</sequence>
<keyword evidence="9 11" id="KW-0030">Aminoacyl-tRNA synthetase</keyword>
<proteinExistence type="inferred from homology"/>
<dbReference type="FunFam" id="2.40.50.140:FF:000047">
    <property type="entry name" value="tyrosine--tRNA ligase, cytoplasmic isoform X2"/>
    <property type="match status" value="1"/>
</dbReference>
<feature type="domain" description="TRNA-binding" evidence="12">
    <location>
        <begin position="161"/>
        <end position="264"/>
    </location>
</feature>
<accession>A0A1B0C8P7</accession>
<dbReference type="GO" id="GO:0005524">
    <property type="term" value="F:ATP binding"/>
    <property type="evidence" value="ECO:0007669"/>
    <property type="project" value="UniProtKB-KW"/>
</dbReference>
<evidence type="ECO:0000256" key="6">
    <source>
        <dbReference type="ARBA" id="ARBA00022840"/>
    </source>
</evidence>
<evidence type="ECO:0000256" key="10">
    <source>
        <dbReference type="PROSITE-ProRule" id="PRU00209"/>
    </source>
</evidence>
<dbReference type="Proteomes" id="UP000092461">
    <property type="component" value="Unassembled WGS sequence"/>
</dbReference>
<keyword evidence="4 11" id="KW-0436">Ligase</keyword>
<reference evidence="15" key="1">
    <citation type="submission" date="2012-05" db="EMBL/GenBank/DDBJ databases">
        <title>Whole Genome Assembly of Lutzomyia longipalpis.</title>
        <authorList>
            <person name="Richards S."/>
            <person name="Qu C."/>
            <person name="Dillon R."/>
            <person name="Worley K."/>
            <person name="Scherer S."/>
            <person name="Batterton M."/>
            <person name="Taylor A."/>
            <person name="Hawes A."/>
            <person name="Hernandez B."/>
            <person name="Kovar C."/>
            <person name="Mandapat C."/>
            <person name="Pham C."/>
            <person name="Qu C."/>
            <person name="Jing C."/>
            <person name="Bess C."/>
            <person name="Bandaranaike D."/>
            <person name="Ngo D."/>
            <person name="Ongeri F."/>
            <person name="Arias F."/>
            <person name="Lara F."/>
            <person name="Weissenberger G."/>
            <person name="Kamau G."/>
            <person name="Han H."/>
            <person name="Shen H."/>
            <person name="Dinh H."/>
            <person name="Khalil I."/>
            <person name="Jones J."/>
            <person name="Shafer J."/>
            <person name="Jayaseelan J."/>
            <person name="Quiroz J."/>
            <person name="Blankenburg K."/>
            <person name="Nguyen L."/>
            <person name="Jackson L."/>
            <person name="Francisco L."/>
            <person name="Tang L.-Y."/>
            <person name="Pu L.-L."/>
            <person name="Perales L."/>
            <person name="Lorensuhewa L."/>
            <person name="Munidasa M."/>
            <person name="Coyle M."/>
            <person name="Taylor M."/>
            <person name="Puazo M."/>
            <person name="Firestine M."/>
            <person name="Scheel M."/>
            <person name="Javaid M."/>
            <person name="Wang M."/>
            <person name="Li M."/>
            <person name="Tabassum N."/>
            <person name="Saada N."/>
            <person name="Osuji N."/>
            <person name="Aqrawi P."/>
            <person name="Fu Q."/>
            <person name="Thornton R."/>
            <person name="Raj R."/>
            <person name="Goodspeed R."/>
            <person name="Mata R."/>
            <person name="Najjar R."/>
            <person name="Gubbala S."/>
            <person name="Lee S."/>
            <person name="Denson S."/>
            <person name="Patil S."/>
            <person name="Macmil S."/>
            <person name="Qi S."/>
            <person name="Matskevitch T."/>
            <person name="Palculict T."/>
            <person name="Mathew T."/>
            <person name="Vee V."/>
            <person name="Velamala V."/>
            <person name="Korchina V."/>
            <person name="Cai W."/>
            <person name="Liu W."/>
            <person name="Dai W."/>
            <person name="Zou X."/>
            <person name="Zhu Y."/>
            <person name="Zhang Y."/>
            <person name="Wu Y.-Q."/>
            <person name="Xin Y."/>
            <person name="Nazarath L."/>
            <person name="Kovar C."/>
            <person name="Han Y."/>
            <person name="Muzny D."/>
            <person name="Gibbs R."/>
        </authorList>
    </citation>
    <scope>NUCLEOTIDE SEQUENCE [LARGE SCALE GENOMIC DNA]</scope>
    <source>
        <strain evidence="15">Jacobina</strain>
    </source>
</reference>
<evidence type="ECO:0000256" key="3">
    <source>
        <dbReference type="ARBA" id="ARBA00022555"/>
    </source>
</evidence>
<evidence type="ECO:0000256" key="8">
    <source>
        <dbReference type="ARBA" id="ARBA00022917"/>
    </source>
</evidence>
<evidence type="ECO:0000313" key="15">
    <source>
        <dbReference type="Proteomes" id="UP000092461"/>
    </source>
</evidence>
<organism evidence="14 15">
    <name type="scientific">Lutzomyia longipalpis</name>
    <name type="common">Sand fly</name>
    <dbReference type="NCBI Taxonomy" id="7200"/>
    <lineage>
        <taxon>Eukaryota</taxon>
        <taxon>Metazoa</taxon>
        <taxon>Ecdysozoa</taxon>
        <taxon>Arthropoda</taxon>
        <taxon>Hexapoda</taxon>
        <taxon>Insecta</taxon>
        <taxon>Pterygota</taxon>
        <taxon>Neoptera</taxon>
        <taxon>Endopterygota</taxon>
        <taxon>Diptera</taxon>
        <taxon>Nematocera</taxon>
        <taxon>Psychodoidea</taxon>
        <taxon>Psychodidae</taxon>
        <taxon>Lutzomyia</taxon>
        <taxon>Lutzomyia</taxon>
    </lineage>
</organism>
<dbReference type="CDD" id="cd02799">
    <property type="entry name" value="tRNA_bind_EMAP-II_like"/>
    <property type="match status" value="1"/>
</dbReference>
<evidence type="ECO:0000256" key="2">
    <source>
        <dbReference type="ARBA" id="ARBA00022490"/>
    </source>
</evidence>
<dbReference type="PANTHER" id="PTHR11586">
    <property type="entry name" value="TRNA-AMINOACYLATION COFACTOR ARC1 FAMILY MEMBER"/>
    <property type="match status" value="1"/>
</dbReference>
<dbReference type="EMBL" id="GITU01009696">
    <property type="protein sequence ID" value="MBC1178399.1"/>
    <property type="molecule type" value="Transcribed_RNA"/>
</dbReference>
<dbReference type="VEuPathDB" id="VectorBase:LLONM1_004882"/>
<keyword evidence="7 10" id="KW-0694">RNA-binding</keyword>
<evidence type="ECO:0000256" key="1">
    <source>
        <dbReference type="ARBA" id="ARBA00004496"/>
    </source>
</evidence>
<keyword evidence="6 11" id="KW-0067">ATP-binding</keyword>
<evidence type="ECO:0000256" key="9">
    <source>
        <dbReference type="ARBA" id="ARBA00023146"/>
    </source>
</evidence>
<protein>
    <submittedName>
        <fullName evidence="13">Putative tyrosine--trna ligase cytoplasmic</fullName>
    </submittedName>
</protein>
<dbReference type="Pfam" id="PF01588">
    <property type="entry name" value="tRNA_bind"/>
    <property type="match status" value="1"/>
</dbReference>
<keyword evidence="5 11" id="KW-0547">Nucleotide-binding</keyword>
<evidence type="ECO:0000313" key="13">
    <source>
        <dbReference type="EMBL" id="MBC1178399.1"/>
    </source>
</evidence>
<comment type="subcellular location">
    <subcellularLocation>
        <location evidence="1">Cytoplasm</location>
    </subcellularLocation>
</comment>
<dbReference type="SUPFAM" id="SSF52374">
    <property type="entry name" value="Nucleotidylyl transferase"/>
    <property type="match status" value="1"/>
</dbReference>
<evidence type="ECO:0000256" key="7">
    <source>
        <dbReference type="ARBA" id="ARBA00022884"/>
    </source>
</evidence>
<dbReference type="EMBL" id="AJWK01001209">
    <property type="status" value="NOT_ANNOTATED_CDS"/>
    <property type="molecule type" value="Genomic_DNA"/>
</dbReference>
<dbReference type="EnsemblMetazoa" id="LLOJ000319-RA">
    <property type="protein sequence ID" value="LLOJ000319-PA"/>
    <property type="gene ID" value="LLOJ000319"/>
</dbReference>
<dbReference type="VEuPathDB" id="VectorBase:LLOJ000319"/>
<dbReference type="EMBL" id="AJWK01001208">
    <property type="status" value="NOT_ANNOTATED_CDS"/>
    <property type="molecule type" value="Genomic_DNA"/>
</dbReference>
<dbReference type="PROSITE" id="PS50886">
    <property type="entry name" value="TRBD"/>
    <property type="match status" value="1"/>
</dbReference>
<dbReference type="GO" id="GO:0005737">
    <property type="term" value="C:cytoplasm"/>
    <property type="evidence" value="ECO:0007669"/>
    <property type="project" value="UniProtKB-SubCell"/>
</dbReference>
<dbReference type="AlphaFoldDB" id="A0A1B0C8P7"/>
<keyword evidence="2" id="KW-0963">Cytoplasm</keyword>
<dbReference type="InterPro" id="IPR012340">
    <property type="entry name" value="NA-bd_OB-fold"/>
</dbReference>
<dbReference type="InterPro" id="IPR002547">
    <property type="entry name" value="tRNA-bd_dom"/>
</dbReference>
<dbReference type="GO" id="GO:0000049">
    <property type="term" value="F:tRNA binding"/>
    <property type="evidence" value="ECO:0007669"/>
    <property type="project" value="UniProtKB-UniRule"/>
</dbReference>
<evidence type="ECO:0000256" key="5">
    <source>
        <dbReference type="ARBA" id="ARBA00022741"/>
    </source>
</evidence>
<dbReference type="SUPFAM" id="SSF50249">
    <property type="entry name" value="Nucleic acid-binding proteins"/>
    <property type="match status" value="1"/>
</dbReference>
<comment type="similarity">
    <text evidence="11">Belongs to the class-I aminoacyl-tRNA synthetase family.</text>
</comment>
<keyword evidence="3 10" id="KW-0820">tRNA-binding</keyword>
<evidence type="ECO:0000256" key="11">
    <source>
        <dbReference type="RuleBase" id="RU363036"/>
    </source>
</evidence>
<dbReference type="PANTHER" id="PTHR11586:SF43">
    <property type="entry name" value="TYROSINE--TRNA LIGASE, CYTOPLASMIC"/>
    <property type="match status" value="1"/>
</dbReference>
<keyword evidence="8 11" id="KW-0648">Protein biosynthesis</keyword>
<keyword evidence="15" id="KW-1185">Reference proteome</keyword>
<dbReference type="Gene3D" id="2.40.50.140">
    <property type="entry name" value="Nucleic acid-binding proteins"/>
    <property type="match status" value="1"/>
</dbReference>
<evidence type="ECO:0000313" key="14">
    <source>
        <dbReference type="EnsemblMetazoa" id="LLOJ000319-PA"/>
    </source>
</evidence>
<dbReference type="InterPro" id="IPR051270">
    <property type="entry name" value="Tyrosine-tRNA_ligase_regulator"/>
</dbReference>
<dbReference type="Pfam" id="PF00579">
    <property type="entry name" value="tRNA-synt_1b"/>
    <property type="match status" value="1"/>
</dbReference>
<evidence type="ECO:0000259" key="12">
    <source>
        <dbReference type="PROSITE" id="PS50886"/>
    </source>
</evidence>
<dbReference type="GO" id="GO:0006418">
    <property type="term" value="P:tRNA aminoacylation for protein translation"/>
    <property type="evidence" value="ECO:0007669"/>
    <property type="project" value="InterPro"/>
</dbReference>
<dbReference type="Gene3D" id="1.10.240.10">
    <property type="entry name" value="Tyrosyl-Transfer RNA Synthetase"/>
    <property type="match status" value="1"/>
</dbReference>
<reference evidence="14" key="3">
    <citation type="submission" date="2020-05" db="UniProtKB">
        <authorList>
            <consortium name="EnsemblMetazoa"/>
        </authorList>
    </citation>
    <scope>IDENTIFICATION</scope>
    <source>
        <strain evidence="14">Jacobina</strain>
    </source>
</reference>
<dbReference type="InterPro" id="IPR002305">
    <property type="entry name" value="aa-tRNA-synth_Ic"/>
</dbReference>
<name>A0A1B0C8P7_LUTLO</name>
<dbReference type="GO" id="GO:0004831">
    <property type="term" value="F:tyrosine-tRNA ligase activity"/>
    <property type="evidence" value="ECO:0007669"/>
    <property type="project" value="TreeGrafter"/>
</dbReference>
<evidence type="ECO:0000256" key="4">
    <source>
        <dbReference type="ARBA" id="ARBA00022598"/>
    </source>
</evidence>
<reference evidence="13" key="2">
    <citation type="journal article" date="2020" name="BMC">
        <title>Leishmania infection induces a limited differential gene expression in the sand fly midgut.</title>
        <authorList>
            <person name="Coutinho-Abreu I.V."/>
            <person name="Serafim T.D."/>
            <person name="Meneses C."/>
            <person name="Kamhawi S."/>
            <person name="Oliveira F."/>
            <person name="Valenzuela J.G."/>
        </authorList>
    </citation>
    <scope>NUCLEOTIDE SEQUENCE</scope>
    <source>
        <strain evidence="13">Jacobina</strain>
        <tissue evidence="13">Midgut</tissue>
    </source>
</reference>